<dbReference type="InterPro" id="IPR022907">
    <property type="entry name" value="VapC_family"/>
</dbReference>
<evidence type="ECO:0000256" key="2">
    <source>
        <dbReference type="ARBA" id="ARBA00022722"/>
    </source>
</evidence>
<keyword evidence="5" id="KW-0800">Toxin</keyword>
<evidence type="ECO:0000313" key="8">
    <source>
        <dbReference type="Proteomes" id="UP000003374"/>
    </source>
</evidence>
<evidence type="ECO:0000259" key="6">
    <source>
        <dbReference type="Pfam" id="PF01850"/>
    </source>
</evidence>
<dbReference type="HOGENOM" id="CLU_119496_4_1_6"/>
<feature type="binding site" evidence="5">
    <location>
        <position position="105"/>
    </location>
    <ligand>
        <name>Mg(2+)</name>
        <dbReference type="ChEBI" id="CHEBI:18420"/>
    </ligand>
</feature>
<evidence type="ECO:0000256" key="1">
    <source>
        <dbReference type="ARBA" id="ARBA00022649"/>
    </source>
</evidence>
<gene>
    <name evidence="5" type="primary">vapC</name>
    <name evidence="7" type="ORF">NB231_06231</name>
</gene>
<dbReference type="GO" id="GO:0000287">
    <property type="term" value="F:magnesium ion binding"/>
    <property type="evidence" value="ECO:0007669"/>
    <property type="project" value="UniProtKB-UniRule"/>
</dbReference>
<dbReference type="EMBL" id="AAOF01000005">
    <property type="protein sequence ID" value="EAR21963.1"/>
    <property type="molecule type" value="Genomic_DNA"/>
</dbReference>
<sequence length="140" mass="14951">MYYLDTSLLVAALTNEPRTLETQEWLAAQSPEELAISDWVVTEFSGALSVKVRTGQLSAAHRADALAVFVSLTQASFALLSASRLDFQTAARFADQYATGLRAGDAPHLAIAANHGAQVYSLDRQLLQAAKPLGVSAAFL</sequence>
<proteinExistence type="inferred from homology"/>
<dbReference type="GO" id="GO:0090729">
    <property type="term" value="F:toxin activity"/>
    <property type="evidence" value="ECO:0007669"/>
    <property type="project" value="UniProtKB-KW"/>
</dbReference>
<dbReference type="eggNOG" id="COG1848">
    <property type="taxonomic scope" value="Bacteria"/>
</dbReference>
<keyword evidence="1 5" id="KW-1277">Toxin-antitoxin system</keyword>
<feature type="domain" description="PIN" evidence="6">
    <location>
        <begin position="2"/>
        <end position="131"/>
    </location>
</feature>
<name>A4BQW3_9GAMM</name>
<comment type="similarity">
    <text evidence="5">Belongs to the PINc/VapC protein family.</text>
</comment>
<dbReference type="InterPro" id="IPR029060">
    <property type="entry name" value="PIN-like_dom_sf"/>
</dbReference>
<feature type="binding site" evidence="5">
    <location>
        <position position="5"/>
    </location>
    <ligand>
        <name>Mg(2+)</name>
        <dbReference type="ChEBI" id="CHEBI:18420"/>
    </ligand>
</feature>
<dbReference type="HAMAP" id="MF_00265">
    <property type="entry name" value="VapC_Nob1"/>
    <property type="match status" value="1"/>
</dbReference>
<dbReference type="SUPFAM" id="SSF88723">
    <property type="entry name" value="PIN domain-like"/>
    <property type="match status" value="1"/>
</dbReference>
<keyword evidence="8" id="KW-1185">Reference proteome</keyword>
<keyword evidence="3 5" id="KW-0479">Metal-binding</keyword>
<evidence type="ECO:0000256" key="4">
    <source>
        <dbReference type="ARBA" id="ARBA00022801"/>
    </source>
</evidence>
<dbReference type="OrthoDB" id="557780at2"/>
<dbReference type="InterPro" id="IPR002716">
    <property type="entry name" value="PIN_dom"/>
</dbReference>
<dbReference type="Gene3D" id="3.40.50.1010">
    <property type="entry name" value="5'-nuclease"/>
    <property type="match status" value="1"/>
</dbReference>
<dbReference type="CDD" id="cd09874">
    <property type="entry name" value="PIN_MT3492-like"/>
    <property type="match status" value="1"/>
</dbReference>
<keyword evidence="2 5" id="KW-0540">Nuclease</keyword>
<comment type="function">
    <text evidence="5">Toxic component of a toxin-antitoxin (TA) system. An RNase.</text>
</comment>
<keyword evidence="4 5" id="KW-0378">Hydrolase</keyword>
<dbReference type="AlphaFoldDB" id="A4BQW3"/>
<comment type="caution">
    <text evidence="7">The sequence shown here is derived from an EMBL/GenBank/DDBJ whole genome shotgun (WGS) entry which is preliminary data.</text>
</comment>
<keyword evidence="5" id="KW-0460">Magnesium</keyword>
<organism evidence="7 8">
    <name type="scientific">Nitrococcus mobilis Nb-231</name>
    <dbReference type="NCBI Taxonomy" id="314278"/>
    <lineage>
        <taxon>Bacteria</taxon>
        <taxon>Pseudomonadati</taxon>
        <taxon>Pseudomonadota</taxon>
        <taxon>Gammaproteobacteria</taxon>
        <taxon>Chromatiales</taxon>
        <taxon>Ectothiorhodospiraceae</taxon>
        <taxon>Nitrococcus</taxon>
    </lineage>
</organism>
<dbReference type="GO" id="GO:0004540">
    <property type="term" value="F:RNA nuclease activity"/>
    <property type="evidence" value="ECO:0007669"/>
    <property type="project" value="InterPro"/>
</dbReference>
<dbReference type="EC" id="3.1.-.-" evidence="5"/>
<dbReference type="STRING" id="314278.NB231_06231"/>
<evidence type="ECO:0000256" key="5">
    <source>
        <dbReference type="HAMAP-Rule" id="MF_00265"/>
    </source>
</evidence>
<accession>A4BQW3</accession>
<reference evidence="7 8" key="1">
    <citation type="submission" date="2006-02" db="EMBL/GenBank/DDBJ databases">
        <authorList>
            <person name="Waterbury J."/>
            <person name="Ferriera S."/>
            <person name="Johnson J."/>
            <person name="Kravitz S."/>
            <person name="Halpern A."/>
            <person name="Remington K."/>
            <person name="Beeson K."/>
            <person name="Tran B."/>
            <person name="Rogers Y.-H."/>
            <person name="Friedman R."/>
            <person name="Venter J.C."/>
        </authorList>
    </citation>
    <scope>NUCLEOTIDE SEQUENCE [LARGE SCALE GENOMIC DNA]</scope>
    <source>
        <strain evidence="7 8">Nb-231</strain>
    </source>
</reference>
<dbReference type="Pfam" id="PF01850">
    <property type="entry name" value="PIN"/>
    <property type="match status" value="1"/>
</dbReference>
<evidence type="ECO:0000313" key="7">
    <source>
        <dbReference type="EMBL" id="EAR21963.1"/>
    </source>
</evidence>
<comment type="cofactor">
    <cofactor evidence="5">
        <name>Mg(2+)</name>
        <dbReference type="ChEBI" id="CHEBI:18420"/>
    </cofactor>
</comment>
<dbReference type="GO" id="GO:0016787">
    <property type="term" value="F:hydrolase activity"/>
    <property type="evidence" value="ECO:0007669"/>
    <property type="project" value="UniProtKB-KW"/>
</dbReference>
<evidence type="ECO:0000256" key="3">
    <source>
        <dbReference type="ARBA" id="ARBA00022723"/>
    </source>
</evidence>
<protein>
    <recommendedName>
        <fullName evidence="5">Ribonuclease VapC</fullName>
        <shortName evidence="5">RNase VapC</shortName>
        <ecNumber evidence="5">3.1.-.-</ecNumber>
    </recommendedName>
    <alternativeName>
        <fullName evidence="5">Toxin VapC</fullName>
    </alternativeName>
</protein>
<dbReference type="RefSeq" id="WP_005000598.1">
    <property type="nucleotide sequence ID" value="NZ_CH672427.1"/>
</dbReference>
<dbReference type="Proteomes" id="UP000003374">
    <property type="component" value="Unassembled WGS sequence"/>
</dbReference>